<dbReference type="Proteomes" id="UP000031967">
    <property type="component" value="Unassembled WGS sequence"/>
</dbReference>
<organism evidence="2 3">
    <name type="scientific">Gordoniibacillus kamchatkensis</name>
    <dbReference type="NCBI Taxonomy" id="1590651"/>
    <lineage>
        <taxon>Bacteria</taxon>
        <taxon>Bacillati</taxon>
        <taxon>Bacillota</taxon>
        <taxon>Bacilli</taxon>
        <taxon>Bacillales</taxon>
        <taxon>Paenibacillaceae</taxon>
        <taxon>Gordoniibacillus</taxon>
    </lineage>
</organism>
<name>A0ABR5AJW5_9BACL</name>
<dbReference type="EMBL" id="JXAK01000010">
    <property type="protein sequence ID" value="KIL41339.1"/>
    <property type="molecule type" value="Genomic_DNA"/>
</dbReference>
<dbReference type="InterPro" id="IPR013022">
    <property type="entry name" value="Xyl_isomerase-like_TIM-brl"/>
</dbReference>
<dbReference type="PANTHER" id="PTHR12110">
    <property type="entry name" value="HYDROXYPYRUVATE ISOMERASE"/>
    <property type="match status" value="1"/>
</dbReference>
<dbReference type="Gene3D" id="3.20.20.150">
    <property type="entry name" value="Divalent-metal-dependent TIM barrel enzymes"/>
    <property type="match status" value="1"/>
</dbReference>
<sequence length="282" mass="31244">MKKGINMWSFPGNMDVSACMKCAKDAGFEGIELALNESGPLSLESTADEIRGYRKLADDIGIELSSLASGLYWSYPLTSTRADVRSKAKDIVKKQLEFAELLGVDTILVVPGAVGVDFIPDAEVVPYDAAYDYALSALSELAREAEAHRVAIGVENVWNKFLLSPLEMRDFIDKIGSDYVGAYFDVGNVVFAGYPEHWIRILNKRIKKVHFKDYRRESGGLSGFVDLLAGDVNYPEVVKALREIGYDGYVIAEMIPPYKHHATQIVYNTSGAMDAILERTVR</sequence>
<dbReference type="SUPFAM" id="SSF51658">
    <property type="entry name" value="Xylose isomerase-like"/>
    <property type="match status" value="1"/>
</dbReference>
<dbReference type="InterPro" id="IPR050312">
    <property type="entry name" value="IolE/XylAMocC-like"/>
</dbReference>
<dbReference type="RefSeq" id="WP_041047045.1">
    <property type="nucleotide sequence ID" value="NZ_JXAK01000010.1"/>
</dbReference>
<comment type="caution">
    <text evidence="2">The sequence shown here is derived from an EMBL/GenBank/DDBJ whole genome shotgun (WGS) entry which is preliminary data.</text>
</comment>
<reference evidence="2 3" key="1">
    <citation type="submission" date="2014-12" db="EMBL/GenBank/DDBJ databases">
        <title>Draft genome sequence of Paenibacillus kamchatkensis strain B-2647.</title>
        <authorList>
            <person name="Karlyshev A.V."/>
            <person name="Kudryashova E.B."/>
        </authorList>
    </citation>
    <scope>NUCLEOTIDE SEQUENCE [LARGE SCALE GENOMIC DNA]</scope>
    <source>
        <strain evidence="2 3">VKM B-2647</strain>
    </source>
</reference>
<gene>
    <name evidence="2" type="ORF">SD70_07790</name>
</gene>
<evidence type="ECO:0000259" key="1">
    <source>
        <dbReference type="Pfam" id="PF01261"/>
    </source>
</evidence>
<evidence type="ECO:0000313" key="3">
    <source>
        <dbReference type="Proteomes" id="UP000031967"/>
    </source>
</evidence>
<keyword evidence="3" id="KW-1185">Reference proteome</keyword>
<dbReference type="InterPro" id="IPR036237">
    <property type="entry name" value="Xyl_isomerase-like_sf"/>
</dbReference>
<dbReference type="Pfam" id="PF01261">
    <property type="entry name" value="AP_endonuc_2"/>
    <property type="match status" value="1"/>
</dbReference>
<evidence type="ECO:0000313" key="2">
    <source>
        <dbReference type="EMBL" id="KIL41339.1"/>
    </source>
</evidence>
<protein>
    <submittedName>
        <fullName evidence="2">Xylulose 5-phosphate 3-epimerase</fullName>
    </submittedName>
</protein>
<proteinExistence type="predicted"/>
<accession>A0ABR5AJW5</accession>
<feature type="domain" description="Xylose isomerase-like TIM barrel" evidence="1">
    <location>
        <begin position="23"/>
        <end position="256"/>
    </location>
</feature>